<dbReference type="Proteomes" id="UP000072653">
    <property type="component" value="Unassembled WGS sequence"/>
</dbReference>
<dbReference type="NCBIfam" id="TIGR03943">
    <property type="entry name" value="TIGR03943 family putative permease subunit"/>
    <property type="match status" value="1"/>
</dbReference>
<evidence type="ECO:0000256" key="1">
    <source>
        <dbReference type="SAM" id="Phobius"/>
    </source>
</evidence>
<evidence type="ECO:0000259" key="3">
    <source>
        <dbReference type="Pfam" id="PF21537"/>
    </source>
</evidence>
<feature type="domain" description="DUF1980" evidence="2">
    <location>
        <begin position="2"/>
        <end position="102"/>
    </location>
</feature>
<organism evidence="4 5">
    <name type="scientific">Streptococcus oralis</name>
    <dbReference type="NCBI Taxonomy" id="1303"/>
    <lineage>
        <taxon>Bacteria</taxon>
        <taxon>Bacillati</taxon>
        <taxon>Bacillota</taxon>
        <taxon>Bacilli</taxon>
        <taxon>Lactobacillales</taxon>
        <taxon>Streptococcaceae</taxon>
        <taxon>Streptococcus</taxon>
    </lineage>
</organism>
<dbReference type="PANTHER" id="PTHR40047:SF1">
    <property type="entry name" value="UPF0703 PROTEIN YCGQ"/>
    <property type="match status" value="1"/>
</dbReference>
<keyword evidence="1" id="KW-0472">Membrane</keyword>
<sequence length="271" mass="31396">MIRFFILLGYFALTLYLQLSGKLRHYINLHYSYLVYISMVLSLLFALVQFYIWIKKINSPSHLESRRARRISFFLLSLPLLIGVAFPTVSLDSRTVSAKGYHFPLAEGTNTAIQASEGTSSQYLKPDTSTYFSKSAYEKEMRATADKYLSLPTIQVTDENYMEVMEVLYDYPQEFEGKKIELTGFVYNDPSHQDSQFLFRFGIIHCIADSGVYGLLTKGNSRQYPDNTWITARGTLTLHYHKELKQKLPTLEVENFTKVDKPENPYVYRVF</sequence>
<protein>
    <submittedName>
        <fullName evidence="4">ABC transporter, substrate-binding protein</fullName>
    </submittedName>
</protein>
<dbReference type="PATRIC" id="fig|1303.79.peg.790"/>
<dbReference type="Pfam" id="PF21537">
    <property type="entry name" value="DUF1980_C"/>
    <property type="match status" value="1"/>
</dbReference>
<accession>A0A139PEB5</accession>
<dbReference type="InterPro" id="IPR015402">
    <property type="entry name" value="DUF1980"/>
</dbReference>
<keyword evidence="1" id="KW-0812">Transmembrane</keyword>
<proteinExistence type="predicted"/>
<dbReference type="AlphaFoldDB" id="A0A139PEB5"/>
<dbReference type="PANTHER" id="PTHR40047">
    <property type="entry name" value="UPF0703 PROTEIN YCGQ"/>
    <property type="match status" value="1"/>
</dbReference>
<gene>
    <name evidence="4" type="ORF">SORDD16_00709</name>
</gene>
<dbReference type="OrthoDB" id="9770408at2"/>
<comment type="caution">
    <text evidence="4">The sequence shown here is derived from an EMBL/GenBank/DDBJ whole genome shotgun (WGS) entry which is preliminary data.</text>
</comment>
<dbReference type="InterPro" id="IPR052955">
    <property type="entry name" value="UPF0703_membrane_permease"/>
</dbReference>
<name>A0A139PEB5_STROR</name>
<evidence type="ECO:0000313" key="5">
    <source>
        <dbReference type="Proteomes" id="UP000072653"/>
    </source>
</evidence>
<reference evidence="4 5" key="1">
    <citation type="submission" date="2016-01" db="EMBL/GenBank/DDBJ databases">
        <title>Highly variable Streptococcus oralis are common among viridans streptococci isolated from primates.</title>
        <authorList>
            <person name="Denapaite D."/>
            <person name="Rieger M."/>
            <person name="Koendgen S."/>
            <person name="Brueckner R."/>
            <person name="Ochigava I."/>
            <person name="Kappeler P."/>
            <person name="Maetz-Rensing K."/>
            <person name="Leendertz F."/>
            <person name="Hakenbeck R."/>
        </authorList>
    </citation>
    <scope>NUCLEOTIDE SEQUENCE [LARGE SCALE GENOMIC DNA]</scope>
    <source>
        <strain evidence="4 5">DD16</strain>
    </source>
</reference>
<feature type="domain" description="DUF1980" evidence="3">
    <location>
        <begin position="131"/>
        <end position="269"/>
    </location>
</feature>
<evidence type="ECO:0000313" key="4">
    <source>
        <dbReference type="EMBL" id="KXT87491.1"/>
    </source>
</evidence>
<dbReference type="EMBL" id="LQOB01000073">
    <property type="protein sequence ID" value="KXT87491.1"/>
    <property type="molecule type" value="Genomic_DNA"/>
</dbReference>
<keyword evidence="1" id="KW-1133">Transmembrane helix</keyword>
<feature type="transmembrane region" description="Helical" evidence="1">
    <location>
        <begin position="30"/>
        <end position="52"/>
    </location>
</feature>
<dbReference type="InterPro" id="IPR048493">
    <property type="entry name" value="DUF1980_N"/>
</dbReference>
<evidence type="ECO:0000259" key="2">
    <source>
        <dbReference type="Pfam" id="PF09323"/>
    </source>
</evidence>
<dbReference type="Pfam" id="PF09323">
    <property type="entry name" value="DUF1980"/>
    <property type="match status" value="1"/>
</dbReference>
<dbReference type="InterPro" id="IPR048447">
    <property type="entry name" value="DUF1980_C"/>
</dbReference>
<feature type="transmembrane region" description="Helical" evidence="1">
    <location>
        <begin position="73"/>
        <end position="91"/>
    </location>
</feature>
<dbReference type="RefSeq" id="WP_061452418.1">
    <property type="nucleotide sequence ID" value="NZ_KQ969551.1"/>
</dbReference>